<accession>A0AAV5LTQ6</accession>
<protein>
    <submittedName>
        <fullName evidence="1">Uncharacterized protein</fullName>
    </submittedName>
</protein>
<evidence type="ECO:0000313" key="2">
    <source>
        <dbReference type="Proteomes" id="UP001054252"/>
    </source>
</evidence>
<dbReference type="EMBL" id="BPVZ01000138">
    <property type="protein sequence ID" value="GKV40061.1"/>
    <property type="molecule type" value="Genomic_DNA"/>
</dbReference>
<sequence>MHVLAMTHKSVAVSQVAFQRLFQVRLPDSFQAFTTLTR</sequence>
<dbReference type="AlphaFoldDB" id="A0AAV5LTQ6"/>
<keyword evidence="2" id="KW-1185">Reference proteome</keyword>
<evidence type="ECO:0000313" key="1">
    <source>
        <dbReference type="EMBL" id="GKV40061.1"/>
    </source>
</evidence>
<gene>
    <name evidence="1" type="ORF">SLEP1_g47737</name>
</gene>
<organism evidence="1 2">
    <name type="scientific">Rubroshorea leprosula</name>
    <dbReference type="NCBI Taxonomy" id="152421"/>
    <lineage>
        <taxon>Eukaryota</taxon>
        <taxon>Viridiplantae</taxon>
        <taxon>Streptophyta</taxon>
        <taxon>Embryophyta</taxon>
        <taxon>Tracheophyta</taxon>
        <taxon>Spermatophyta</taxon>
        <taxon>Magnoliopsida</taxon>
        <taxon>eudicotyledons</taxon>
        <taxon>Gunneridae</taxon>
        <taxon>Pentapetalae</taxon>
        <taxon>rosids</taxon>
        <taxon>malvids</taxon>
        <taxon>Malvales</taxon>
        <taxon>Dipterocarpaceae</taxon>
        <taxon>Rubroshorea</taxon>
    </lineage>
</organism>
<dbReference type="Proteomes" id="UP001054252">
    <property type="component" value="Unassembled WGS sequence"/>
</dbReference>
<name>A0AAV5LTQ6_9ROSI</name>
<reference evidence="1 2" key="1">
    <citation type="journal article" date="2021" name="Commun. Biol.">
        <title>The genome of Shorea leprosula (Dipterocarpaceae) highlights the ecological relevance of drought in aseasonal tropical rainforests.</title>
        <authorList>
            <person name="Ng K.K.S."/>
            <person name="Kobayashi M.J."/>
            <person name="Fawcett J.A."/>
            <person name="Hatakeyama M."/>
            <person name="Paape T."/>
            <person name="Ng C.H."/>
            <person name="Ang C.C."/>
            <person name="Tnah L.H."/>
            <person name="Lee C.T."/>
            <person name="Nishiyama T."/>
            <person name="Sese J."/>
            <person name="O'Brien M.J."/>
            <person name="Copetti D."/>
            <person name="Mohd Noor M.I."/>
            <person name="Ong R.C."/>
            <person name="Putra M."/>
            <person name="Sireger I.Z."/>
            <person name="Indrioko S."/>
            <person name="Kosugi Y."/>
            <person name="Izuno A."/>
            <person name="Isagi Y."/>
            <person name="Lee S.L."/>
            <person name="Shimizu K.K."/>
        </authorList>
    </citation>
    <scope>NUCLEOTIDE SEQUENCE [LARGE SCALE GENOMIC DNA]</scope>
    <source>
        <strain evidence="1">214</strain>
    </source>
</reference>
<proteinExistence type="predicted"/>
<comment type="caution">
    <text evidence="1">The sequence shown here is derived from an EMBL/GenBank/DDBJ whole genome shotgun (WGS) entry which is preliminary data.</text>
</comment>